<dbReference type="EMBL" id="SRYB01000009">
    <property type="protein sequence ID" value="TGY78942.1"/>
    <property type="molecule type" value="Genomic_DNA"/>
</dbReference>
<reference evidence="1" key="1">
    <citation type="submission" date="2019-04" db="EMBL/GenBank/DDBJ databases">
        <title>Microbes associate with the intestines of laboratory mice.</title>
        <authorList>
            <person name="Navarre W."/>
            <person name="Wong E."/>
            <person name="Huang K."/>
            <person name="Tropini C."/>
            <person name="Ng K."/>
            <person name="Yu B."/>
        </authorList>
    </citation>
    <scope>NUCLEOTIDE SEQUENCE</scope>
    <source>
        <strain evidence="1">NM04_E33</strain>
    </source>
</reference>
<keyword evidence="2" id="KW-1185">Reference proteome</keyword>
<accession>A0AC61RFH7</accession>
<dbReference type="Proteomes" id="UP000306319">
    <property type="component" value="Unassembled WGS sequence"/>
</dbReference>
<sequence>MKKTAIFYGSTSGNCEGVANKIAEALGVNSSDVFSASQIDAAKIAEYDNLLLGSSTWGNGDLQDEWYDGVEVIKASDLNGKTVAVFGCGDSCGFSTTYCDAMRTLYDAAKDAGANMIGAVSTDGYTFDESTSVVDGKFVGLALDEDNESDKTDERIAAWVDEIKPSL</sequence>
<protein>
    <submittedName>
        <fullName evidence="1">Flavodoxin FldA</fullName>
    </submittedName>
</protein>
<organism evidence="1 2">
    <name type="scientific">Lepagella muris</name>
    <dbReference type="NCBI Taxonomy" id="3032870"/>
    <lineage>
        <taxon>Bacteria</taxon>
        <taxon>Pseudomonadati</taxon>
        <taxon>Bacteroidota</taxon>
        <taxon>Bacteroidia</taxon>
        <taxon>Bacteroidales</taxon>
        <taxon>Muribaculaceae</taxon>
        <taxon>Lepagella</taxon>
    </lineage>
</organism>
<comment type="caution">
    <text evidence="1">The sequence shown here is derived from an EMBL/GenBank/DDBJ whole genome shotgun (WGS) entry which is preliminary data.</text>
</comment>
<proteinExistence type="predicted"/>
<evidence type="ECO:0000313" key="1">
    <source>
        <dbReference type="EMBL" id="TGY78942.1"/>
    </source>
</evidence>
<name>A0AC61RFH7_9BACT</name>
<gene>
    <name evidence="1" type="primary">fldA</name>
    <name evidence="1" type="ORF">E5331_07700</name>
</gene>
<evidence type="ECO:0000313" key="2">
    <source>
        <dbReference type="Proteomes" id="UP000306319"/>
    </source>
</evidence>